<evidence type="ECO:0000259" key="7">
    <source>
        <dbReference type="PROSITE" id="PS51675"/>
    </source>
</evidence>
<dbReference type="CDD" id="cd18089">
    <property type="entry name" value="SPOUT_Trm10-like"/>
    <property type="match status" value="1"/>
</dbReference>
<dbReference type="PANTHER" id="PTHR13563">
    <property type="entry name" value="TRNA (GUANINE-9-) METHYLTRANSFERASE"/>
    <property type="match status" value="1"/>
</dbReference>
<dbReference type="GO" id="GO:0000049">
    <property type="term" value="F:tRNA binding"/>
    <property type="evidence" value="ECO:0007669"/>
    <property type="project" value="TreeGrafter"/>
</dbReference>
<accession>A0A7S1FZB3</accession>
<dbReference type="GO" id="GO:0052905">
    <property type="term" value="F:tRNA (guanosine(9)-N1)-methyltransferase activity"/>
    <property type="evidence" value="ECO:0007669"/>
    <property type="project" value="UniProtKB-EC"/>
</dbReference>
<evidence type="ECO:0000313" key="8">
    <source>
        <dbReference type="EMBL" id="CAD8896367.1"/>
    </source>
</evidence>
<feature type="region of interest" description="Disordered" evidence="6">
    <location>
        <begin position="355"/>
        <end position="377"/>
    </location>
</feature>
<evidence type="ECO:0000256" key="2">
    <source>
        <dbReference type="ARBA" id="ARBA00022603"/>
    </source>
</evidence>
<proteinExistence type="predicted"/>
<dbReference type="GO" id="GO:0005634">
    <property type="term" value="C:nucleus"/>
    <property type="evidence" value="ECO:0007669"/>
    <property type="project" value="TreeGrafter"/>
</dbReference>
<dbReference type="PROSITE" id="PS51675">
    <property type="entry name" value="SAM_MT_TRM10"/>
    <property type="match status" value="1"/>
</dbReference>
<comment type="catalytic activity">
    <reaction evidence="5">
        <text>guanosine(9) in tRNA + S-adenosyl-L-methionine = N(1)-methylguanosine(9) in tRNA + S-adenosyl-L-homocysteine + H(+)</text>
        <dbReference type="Rhea" id="RHEA:43156"/>
        <dbReference type="Rhea" id="RHEA-COMP:10367"/>
        <dbReference type="Rhea" id="RHEA-COMP:10368"/>
        <dbReference type="ChEBI" id="CHEBI:15378"/>
        <dbReference type="ChEBI" id="CHEBI:57856"/>
        <dbReference type="ChEBI" id="CHEBI:59789"/>
        <dbReference type="ChEBI" id="CHEBI:73542"/>
        <dbReference type="ChEBI" id="CHEBI:74269"/>
        <dbReference type="EC" id="2.1.1.221"/>
    </reaction>
</comment>
<dbReference type="InterPro" id="IPR007356">
    <property type="entry name" value="tRNA_m1G_MeTrfase_euk"/>
</dbReference>
<organism evidence="8">
    <name type="scientific">Corethron hystrix</name>
    <dbReference type="NCBI Taxonomy" id="216773"/>
    <lineage>
        <taxon>Eukaryota</taxon>
        <taxon>Sar</taxon>
        <taxon>Stramenopiles</taxon>
        <taxon>Ochrophyta</taxon>
        <taxon>Bacillariophyta</taxon>
        <taxon>Coscinodiscophyceae</taxon>
        <taxon>Corethrophycidae</taxon>
        <taxon>Corethrales</taxon>
        <taxon>Corethraceae</taxon>
        <taxon>Corethron</taxon>
    </lineage>
</organism>
<evidence type="ECO:0000256" key="3">
    <source>
        <dbReference type="ARBA" id="ARBA00022679"/>
    </source>
</evidence>
<protein>
    <recommendedName>
        <fullName evidence="1">tRNA (guanine(9)-N(1))-methyltransferase</fullName>
        <ecNumber evidence="1">2.1.1.221</ecNumber>
    </recommendedName>
</protein>
<evidence type="ECO:0000256" key="6">
    <source>
        <dbReference type="SAM" id="MobiDB-lite"/>
    </source>
</evidence>
<dbReference type="InterPro" id="IPR038459">
    <property type="entry name" value="MT_TRM10-typ_sf"/>
</dbReference>
<dbReference type="AlphaFoldDB" id="A0A7S1FZB3"/>
<reference evidence="8" key="1">
    <citation type="submission" date="2021-01" db="EMBL/GenBank/DDBJ databases">
        <authorList>
            <person name="Corre E."/>
            <person name="Pelletier E."/>
            <person name="Niang G."/>
            <person name="Scheremetjew M."/>
            <person name="Finn R."/>
            <person name="Kale V."/>
            <person name="Holt S."/>
            <person name="Cochrane G."/>
            <person name="Meng A."/>
            <person name="Brown T."/>
            <person name="Cohen L."/>
        </authorList>
    </citation>
    <scope>NUCLEOTIDE SEQUENCE</scope>
    <source>
        <strain evidence="8">308</strain>
    </source>
</reference>
<evidence type="ECO:0000256" key="5">
    <source>
        <dbReference type="ARBA" id="ARBA00048434"/>
    </source>
</evidence>
<feature type="compositionally biased region" description="Polar residues" evidence="6">
    <location>
        <begin position="14"/>
        <end position="44"/>
    </location>
</feature>
<feature type="compositionally biased region" description="Low complexity" evidence="6">
    <location>
        <begin position="45"/>
        <end position="63"/>
    </location>
</feature>
<dbReference type="EMBL" id="HBFR01032448">
    <property type="protein sequence ID" value="CAD8896367.1"/>
    <property type="molecule type" value="Transcribed_RNA"/>
</dbReference>
<feature type="compositionally biased region" description="Basic residues" evidence="6">
    <location>
        <begin position="87"/>
        <end position="107"/>
    </location>
</feature>
<feature type="compositionally biased region" description="Basic and acidic residues" evidence="6">
    <location>
        <begin position="121"/>
        <end position="135"/>
    </location>
</feature>
<feature type="domain" description="SAM-dependent MTase TRM10-type" evidence="7">
    <location>
        <begin position="152"/>
        <end position="352"/>
    </location>
</feature>
<feature type="region of interest" description="Disordered" evidence="6">
    <location>
        <begin position="1"/>
        <end position="144"/>
    </location>
</feature>
<evidence type="ECO:0000256" key="1">
    <source>
        <dbReference type="ARBA" id="ARBA00012797"/>
    </source>
</evidence>
<keyword evidence="3" id="KW-0808">Transferase</keyword>
<keyword evidence="4" id="KW-0949">S-adenosyl-L-methionine</keyword>
<gene>
    <name evidence="8" type="ORF">CHYS00102_LOCUS23581</name>
</gene>
<evidence type="ECO:0000256" key="4">
    <source>
        <dbReference type="ARBA" id="ARBA00022691"/>
    </source>
</evidence>
<keyword evidence="2" id="KW-0489">Methyltransferase</keyword>
<dbReference type="Gene3D" id="3.40.1280.30">
    <property type="match status" value="1"/>
</dbReference>
<dbReference type="EC" id="2.1.1.221" evidence="1"/>
<dbReference type="PANTHER" id="PTHR13563:SF13">
    <property type="entry name" value="TRNA METHYLTRANSFERASE 10 HOMOLOG A"/>
    <property type="match status" value="1"/>
</dbReference>
<dbReference type="InterPro" id="IPR028564">
    <property type="entry name" value="MT_TRM10-typ"/>
</dbReference>
<name>A0A7S1FZB3_9STRA</name>
<dbReference type="GO" id="GO:0002939">
    <property type="term" value="P:tRNA N1-guanine methylation"/>
    <property type="evidence" value="ECO:0007669"/>
    <property type="project" value="TreeGrafter"/>
</dbReference>
<sequence>MTQLDRSESEGPPVSTSEEPTATTSIAVTNAINTTSDKNSVDNDSPSLSSPPESSASPTSPSPLQTQNPEDANAESGADAPKLSKSAAKKLARKRKIQEKHRMRKLRAKENKRAAALASGRDLDRERKDQAEREAAGTGRKRRQAAELARFEGLTGRSGGICVDCAYAAQPTSDAAMTQREMNSLSQQIMYCYSLNRRSRDPVRFSVTSLRPGTVVYDNLNKLQGFPDNWIPRGFTFGDGKELDDLTTLHDKDRLVYLTSDSENVLKEIDDDKVYVIGGIVDRNRLKRAAITRATDLKISHARLPIDDYVEVKMTKVLTVNHVFELLLKVRDNGNDWKQALMEVLPLRKDVKEKTNGEECTNMDERKKERVQGTDQE</sequence>